<dbReference type="EMBL" id="CP139558">
    <property type="protein sequence ID" value="WPU91650.1"/>
    <property type="molecule type" value="Genomic_DNA"/>
</dbReference>
<evidence type="ECO:0000313" key="3">
    <source>
        <dbReference type="Proteomes" id="UP001324380"/>
    </source>
</evidence>
<dbReference type="Pfam" id="PF00535">
    <property type="entry name" value="Glycos_transf_2"/>
    <property type="match status" value="1"/>
</dbReference>
<gene>
    <name evidence="2" type="ORF">SNE25_20235</name>
</gene>
<dbReference type="GO" id="GO:0016757">
    <property type="term" value="F:glycosyltransferase activity"/>
    <property type="evidence" value="ECO:0007669"/>
    <property type="project" value="UniProtKB-KW"/>
</dbReference>
<keyword evidence="2" id="KW-0808">Transferase</keyword>
<keyword evidence="3" id="KW-1185">Reference proteome</keyword>
<name>A0ABZ0TEN9_9SPHI</name>
<dbReference type="SUPFAM" id="SSF53448">
    <property type="entry name" value="Nucleotide-diphospho-sugar transferases"/>
    <property type="match status" value="1"/>
</dbReference>
<evidence type="ECO:0000259" key="1">
    <source>
        <dbReference type="Pfam" id="PF00535"/>
    </source>
</evidence>
<protein>
    <submittedName>
        <fullName evidence="2">Glycosyltransferase</fullName>
        <ecNumber evidence="2">2.4.-.-</ecNumber>
    </submittedName>
</protein>
<keyword evidence="2" id="KW-0328">Glycosyltransferase</keyword>
<dbReference type="InterPro" id="IPR029044">
    <property type="entry name" value="Nucleotide-diphossugar_trans"/>
</dbReference>
<dbReference type="CDD" id="cd00761">
    <property type="entry name" value="Glyco_tranf_GTA_type"/>
    <property type="match status" value="1"/>
</dbReference>
<dbReference type="Proteomes" id="UP001324380">
    <property type="component" value="Chromosome"/>
</dbReference>
<proteinExistence type="predicted"/>
<reference evidence="2 3" key="1">
    <citation type="submission" date="2023-11" db="EMBL/GenBank/DDBJ databases">
        <title>Analysis of the Genomes of Mucilaginibacter gossypii cycad 4 and M. sabulilitoris SNA2: microbes with the potential for plant growth promotion.</title>
        <authorList>
            <person name="Hirsch A.M."/>
            <person name="Humm E."/>
            <person name="Rubbi M."/>
            <person name="Del Vecchio G."/>
            <person name="Ha S.M."/>
            <person name="Pellegrini M."/>
            <person name="Gunsalus R.P."/>
        </authorList>
    </citation>
    <scope>NUCLEOTIDE SEQUENCE [LARGE SCALE GENOMIC DNA]</scope>
    <source>
        <strain evidence="2 3">SNA2</strain>
    </source>
</reference>
<organism evidence="2 3">
    <name type="scientific">Mucilaginibacter sabulilitoris</name>
    <dbReference type="NCBI Taxonomy" id="1173583"/>
    <lineage>
        <taxon>Bacteria</taxon>
        <taxon>Pseudomonadati</taxon>
        <taxon>Bacteroidota</taxon>
        <taxon>Sphingobacteriia</taxon>
        <taxon>Sphingobacteriales</taxon>
        <taxon>Sphingobacteriaceae</taxon>
        <taxon>Mucilaginibacter</taxon>
    </lineage>
</organism>
<evidence type="ECO:0000313" key="2">
    <source>
        <dbReference type="EMBL" id="WPU91650.1"/>
    </source>
</evidence>
<sequence>MINLISVIIPTYNPDLKILDQTLYALQNQTLDLSLWELIIVDNGSVPDVRLNLNWHPQYTLIKSPDPGLTYARVKGFEHSKGDLVIMVDDDNVLNKDYLQCARQLFDSNLMLGAAGGKSLPEFEKIPPDWLKDFHSNLAVRDLGDSTEISSWNNTYPACAPIGAGMCVRKAAVASYVNKIHTGMSIITDRKGDALSSGGDNDLVVDILKSGWQVGYFPELVLRHIIPGKRMQPGYMANLVNSSNKSWVQLLDSHQINPWKKIPRWTVPIRKMKAWIACKSWQNKSNYIRWRGICGMYDGLAR</sequence>
<dbReference type="EC" id="2.4.-.-" evidence="2"/>
<feature type="domain" description="Glycosyltransferase 2-like" evidence="1">
    <location>
        <begin position="6"/>
        <end position="108"/>
    </location>
</feature>
<dbReference type="RefSeq" id="WP_321560816.1">
    <property type="nucleotide sequence ID" value="NZ_CP139558.1"/>
</dbReference>
<dbReference type="InterPro" id="IPR001173">
    <property type="entry name" value="Glyco_trans_2-like"/>
</dbReference>
<accession>A0ABZ0TEN9</accession>
<dbReference type="Gene3D" id="3.90.550.10">
    <property type="entry name" value="Spore Coat Polysaccharide Biosynthesis Protein SpsA, Chain A"/>
    <property type="match status" value="1"/>
</dbReference>
<dbReference type="PANTHER" id="PTHR22916">
    <property type="entry name" value="GLYCOSYLTRANSFERASE"/>
    <property type="match status" value="1"/>
</dbReference>